<evidence type="ECO:0000313" key="2">
    <source>
        <dbReference type="EMBL" id="KAJ8940589.1"/>
    </source>
</evidence>
<accession>A0AAV8XNG5</accession>
<name>A0AAV8XNG5_9CUCU</name>
<protein>
    <submittedName>
        <fullName evidence="2">Uncharacterized protein</fullName>
    </submittedName>
</protein>
<sequence>MRKQENKPPAETDTAKNPVTLNSESDSYSKSPFPLAGISREFGNPVQFRGLLKAAPRKSGRTPRRKGKSMIATDTPEKLEIERREAEKREKQMKKNAIAKKRKILQEPEDANVTSEENDHYSVQSEDEASFDEEQGETIIIPQSFTSLENLPGEGEHILIEFNSTKTKNRSLLCGKSIAD</sequence>
<feature type="compositionally biased region" description="Polar residues" evidence="1">
    <location>
        <begin position="15"/>
        <end position="30"/>
    </location>
</feature>
<dbReference type="AlphaFoldDB" id="A0AAV8XNG5"/>
<feature type="region of interest" description="Disordered" evidence="1">
    <location>
        <begin position="1"/>
        <end position="136"/>
    </location>
</feature>
<gene>
    <name evidence="2" type="ORF">NQ314_010667</name>
</gene>
<evidence type="ECO:0000256" key="1">
    <source>
        <dbReference type="SAM" id="MobiDB-lite"/>
    </source>
</evidence>
<reference evidence="2" key="1">
    <citation type="journal article" date="2023" name="Insect Mol. Biol.">
        <title>Genome sequencing provides insights into the evolution of gene families encoding plant cell wall-degrading enzymes in longhorned beetles.</title>
        <authorList>
            <person name="Shin N.R."/>
            <person name="Okamura Y."/>
            <person name="Kirsch R."/>
            <person name="Pauchet Y."/>
        </authorList>
    </citation>
    <scope>NUCLEOTIDE SEQUENCE</scope>
    <source>
        <strain evidence="2">RBIC_L_NR</strain>
    </source>
</reference>
<dbReference type="EMBL" id="JANEYF010002970">
    <property type="protein sequence ID" value="KAJ8940589.1"/>
    <property type="molecule type" value="Genomic_DNA"/>
</dbReference>
<dbReference type="Proteomes" id="UP001162156">
    <property type="component" value="Unassembled WGS sequence"/>
</dbReference>
<feature type="compositionally biased region" description="Acidic residues" evidence="1">
    <location>
        <begin position="125"/>
        <end position="136"/>
    </location>
</feature>
<organism evidence="2 3">
    <name type="scientific">Rhamnusium bicolor</name>
    <dbReference type="NCBI Taxonomy" id="1586634"/>
    <lineage>
        <taxon>Eukaryota</taxon>
        <taxon>Metazoa</taxon>
        <taxon>Ecdysozoa</taxon>
        <taxon>Arthropoda</taxon>
        <taxon>Hexapoda</taxon>
        <taxon>Insecta</taxon>
        <taxon>Pterygota</taxon>
        <taxon>Neoptera</taxon>
        <taxon>Endopterygota</taxon>
        <taxon>Coleoptera</taxon>
        <taxon>Polyphaga</taxon>
        <taxon>Cucujiformia</taxon>
        <taxon>Chrysomeloidea</taxon>
        <taxon>Cerambycidae</taxon>
        <taxon>Lepturinae</taxon>
        <taxon>Rhagiini</taxon>
        <taxon>Rhamnusium</taxon>
    </lineage>
</organism>
<evidence type="ECO:0000313" key="3">
    <source>
        <dbReference type="Proteomes" id="UP001162156"/>
    </source>
</evidence>
<feature type="compositionally biased region" description="Basic and acidic residues" evidence="1">
    <location>
        <begin position="1"/>
        <end position="14"/>
    </location>
</feature>
<feature type="compositionally biased region" description="Basic residues" evidence="1">
    <location>
        <begin position="91"/>
        <end position="103"/>
    </location>
</feature>
<feature type="compositionally biased region" description="Basic residues" evidence="1">
    <location>
        <begin position="55"/>
        <end position="68"/>
    </location>
</feature>
<proteinExistence type="predicted"/>
<feature type="compositionally biased region" description="Basic and acidic residues" evidence="1">
    <location>
        <begin position="75"/>
        <end position="90"/>
    </location>
</feature>
<comment type="caution">
    <text evidence="2">The sequence shown here is derived from an EMBL/GenBank/DDBJ whole genome shotgun (WGS) entry which is preliminary data.</text>
</comment>
<keyword evidence="3" id="KW-1185">Reference proteome</keyword>